<proteinExistence type="predicted"/>
<dbReference type="EMBL" id="QZDT01000119">
    <property type="protein sequence ID" value="NBJ95578.1"/>
    <property type="molecule type" value="Genomic_DNA"/>
</dbReference>
<dbReference type="Proteomes" id="UP001154420">
    <property type="component" value="Unassembled WGS sequence"/>
</dbReference>
<keyword evidence="2" id="KW-1185">Reference proteome</keyword>
<evidence type="ECO:0000313" key="1">
    <source>
        <dbReference type="EMBL" id="NBJ95578.1"/>
    </source>
</evidence>
<accession>A0A9X5BKV5</accession>
<comment type="caution">
    <text evidence="1">The sequence shown here is derived from an EMBL/GenBank/DDBJ whole genome shotgun (WGS) entry which is preliminary data.</text>
</comment>
<dbReference type="OrthoDB" id="9833904at2"/>
<name>A0A9X5BKV5_9FIRM</name>
<sequence>MFTIETKQMDIIINKVNNKRAKDSLYHMLINYEIYKSTVEVLDENMEKLNFYNFAKTQTCHMNDGIFGEQKYREYQFIYEIKVIGNLIVVITAAHRIITCIKQARANEKSSDWKSISDVIENCDRIFDNKLRNFMEHLEEKIYKQELTNQNCYFSPQRILYCNDENTNKEFDFNSEKLQIIDKLIDELLKMLSNRENVILSESAE</sequence>
<protein>
    <submittedName>
        <fullName evidence="1">Uncharacterized protein</fullName>
    </submittedName>
</protein>
<dbReference type="AlphaFoldDB" id="A0A9X5BKV5"/>
<reference evidence="1" key="1">
    <citation type="submission" date="2018-09" db="EMBL/GenBank/DDBJ databases">
        <title>Murine metabolic-syndrome-specific gut microbial biobank.</title>
        <authorList>
            <person name="Liu C."/>
        </authorList>
    </citation>
    <scope>NUCLEOTIDE SEQUENCE</scope>
    <source>
        <strain evidence="1">D42-62</strain>
    </source>
</reference>
<organism evidence="1 2">
    <name type="scientific">Parablautia muri</name>
    <dbReference type="NCBI Taxonomy" id="2320879"/>
    <lineage>
        <taxon>Bacteria</taxon>
        <taxon>Bacillati</taxon>
        <taxon>Bacillota</taxon>
        <taxon>Clostridia</taxon>
        <taxon>Lachnospirales</taxon>
        <taxon>Lachnospiraceae</taxon>
        <taxon>Parablautia</taxon>
    </lineage>
</organism>
<evidence type="ECO:0000313" key="2">
    <source>
        <dbReference type="Proteomes" id="UP001154420"/>
    </source>
</evidence>
<dbReference type="RefSeq" id="WP_160562446.1">
    <property type="nucleotide sequence ID" value="NZ_QZDT01000119.1"/>
</dbReference>
<gene>
    <name evidence="1" type="ORF">D5281_24490</name>
</gene>